<dbReference type="OrthoDB" id="3183633at2"/>
<dbReference type="Proteomes" id="UP000183642">
    <property type="component" value="Unassembled WGS sequence"/>
</dbReference>
<keyword evidence="3" id="KW-1003">Cell membrane</keyword>
<dbReference type="InterPro" id="IPR051612">
    <property type="entry name" value="Teichoic_Acid_Biosynth"/>
</dbReference>
<evidence type="ECO:0000256" key="6">
    <source>
        <dbReference type="ARBA" id="ARBA00023136"/>
    </source>
</evidence>
<sequence length="354" mass="40852">MRFVYNSFYGRYSDSPRAIYERLLGIEGDHSHVWLVGEGHEHSFPAEADTVTIGSEECRAALEGADAVVSNTYLELDWTKRPEAVYLQTWHGTPVKRIHYDAPDIGPENRLALLDVDVARWDYLLSPNHPSTERLRKAFRYEGTVVETGYPRNDLLLAGDRDRRRADVRAELGLDDGTTAVLYVPTWRDDEYYAQDVALGLDVEQFTDNMGEGWCLLPRIHYYMADRFALPQNDPRVRDVSYYPDIRDLYLAADVMVTDYSSAMFDFAVTGKPMIFYTYDLAHYRDSVRGFYFDFIPEAPGPVVETMPTLLDALSRLDATQHEYRDRYAAFRELWCHLEDGHATDRVIDLLRGR</sequence>
<dbReference type="SUPFAM" id="SSF53756">
    <property type="entry name" value="UDP-Glycosyltransferase/glycogen phosphorylase"/>
    <property type="match status" value="1"/>
</dbReference>
<dbReference type="AlphaFoldDB" id="A0A1I5HHK4"/>
<dbReference type="Gene3D" id="3.40.50.12580">
    <property type="match status" value="1"/>
</dbReference>
<dbReference type="GO" id="GO:0005886">
    <property type="term" value="C:plasma membrane"/>
    <property type="evidence" value="ECO:0007669"/>
    <property type="project" value="UniProtKB-SubCell"/>
</dbReference>
<evidence type="ECO:0000313" key="8">
    <source>
        <dbReference type="Proteomes" id="UP000183642"/>
    </source>
</evidence>
<dbReference type="InterPro" id="IPR043148">
    <property type="entry name" value="TagF_C"/>
</dbReference>
<evidence type="ECO:0000313" key="7">
    <source>
        <dbReference type="EMBL" id="SFO47510.1"/>
    </source>
</evidence>
<dbReference type="GO" id="GO:0047355">
    <property type="term" value="F:CDP-glycerol glycerophosphotransferase activity"/>
    <property type="evidence" value="ECO:0007669"/>
    <property type="project" value="InterPro"/>
</dbReference>
<evidence type="ECO:0000256" key="5">
    <source>
        <dbReference type="ARBA" id="ARBA00022944"/>
    </source>
</evidence>
<gene>
    <name evidence="7" type="ORF">SAMN05660359_03715</name>
</gene>
<protein>
    <submittedName>
        <fullName evidence="7">CDP-glycerol:poly(Glycerophosphate) glycerophosphotransferase</fullName>
    </submittedName>
</protein>
<evidence type="ECO:0000256" key="1">
    <source>
        <dbReference type="ARBA" id="ARBA00004202"/>
    </source>
</evidence>
<keyword evidence="6" id="KW-0472">Membrane</keyword>
<dbReference type="Gene3D" id="3.40.50.11820">
    <property type="match status" value="1"/>
</dbReference>
<organism evidence="7 8">
    <name type="scientific">Geodermatophilus obscurus</name>
    <dbReference type="NCBI Taxonomy" id="1861"/>
    <lineage>
        <taxon>Bacteria</taxon>
        <taxon>Bacillati</taxon>
        <taxon>Actinomycetota</taxon>
        <taxon>Actinomycetes</taxon>
        <taxon>Geodermatophilales</taxon>
        <taxon>Geodermatophilaceae</taxon>
        <taxon>Geodermatophilus</taxon>
    </lineage>
</organism>
<comment type="similarity">
    <text evidence="2">Belongs to the CDP-glycerol glycerophosphotransferase family.</text>
</comment>
<evidence type="ECO:0000256" key="3">
    <source>
        <dbReference type="ARBA" id="ARBA00022475"/>
    </source>
</evidence>
<dbReference type="PANTHER" id="PTHR37316">
    <property type="entry name" value="TEICHOIC ACID GLYCEROL-PHOSPHATE PRIMASE"/>
    <property type="match status" value="1"/>
</dbReference>
<accession>A0A1I5HHK4</accession>
<keyword evidence="4 7" id="KW-0808">Transferase</keyword>
<dbReference type="GO" id="GO:0019350">
    <property type="term" value="P:teichoic acid biosynthetic process"/>
    <property type="evidence" value="ECO:0007669"/>
    <property type="project" value="UniProtKB-KW"/>
</dbReference>
<evidence type="ECO:0000256" key="2">
    <source>
        <dbReference type="ARBA" id="ARBA00010488"/>
    </source>
</evidence>
<keyword evidence="5" id="KW-0777">Teichoic acid biosynthesis</keyword>
<dbReference type="Pfam" id="PF04464">
    <property type="entry name" value="Glyphos_transf"/>
    <property type="match status" value="1"/>
</dbReference>
<dbReference type="EMBL" id="FOWE01000009">
    <property type="protein sequence ID" value="SFO47510.1"/>
    <property type="molecule type" value="Genomic_DNA"/>
</dbReference>
<dbReference type="InterPro" id="IPR007554">
    <property type="entry name" value="Glycerophosphate_synth"/>
</dbReference>
<dbReference type="PANTHER" id="PTHR37316:SF3">
    <property type="entry name" value="TEICHOIC ACID GLYCEROL-PHOSPHATE TRANSFERASE"/>
    <property type="match status" value="1"/>
</dbReference>
<dbReference type="RefSeq" id="WP_075015003.1">
    <property type="nucleotide sequence ID" value="NZ_FOWE01000009.1"/>
</dbReference>
<comment type="subcellular location">
    <subcellularLocation>
        <location evidence="1">Cell membrane</location>
        <topology evidence="1">Peripheral membrane protein</topology>
    </subcellularLocation>
</comment>
<reference evidence="8" key="1">
    <citation type="submission" date="2016-10" db="EMBL/GenBank/DDBJ databases">
        <authorList>
            <person name="Varghese N."/>
            <person name="Submissions S."/>
        </authorList>
    </citation>
    <scope>NUCLEOTIDE SEQUENCE [LARGE SCALE GENOMIC DNA]</scope>
    <source>
        <strain evidence="8">DSM 43161</strain>
    </source>
</reference>
<evidence type="ECO:0000256" key="4">
    <source>
        <dbReference type="ARBA" id="ARBA00022679"/>
    </source>
</evidence>
<dbReference type="InterPro" id="IPR043149">
    <property type="entry name" value="TagF_N"/>
</dbReference>
<name>A0A1I5HHK4_9ACTN</name>
<keyword evidence="8" id="KW-1185">Reference proteome</keyword>
<proteinExistence type="inferred from homology"/>